<dbReference type="PROSITE" id="PS51032">
    <property type="entry name" value="AP2_ERF"/>
    <property type="match status" value="1"/>
</dbReference>
<keyword evidence="11" id="KW-1185">Reference proteome</keyword>
<dbReference type="Pfam" id="PF00847">
    <property type="entry name" value="AP2"/>
    <property type="match status" value="1"/>
</dbReference>
<evidence type="ECO:0000256" key="2">
    <source>
        <dbReference type="ARBA" id="ARBA00022745"/>
    </source>
</evidence>
<evidence type="ECO:0000256" key="1">
    <source>
        <dbReference type="ARBA" id="ARBA00004123"/>
    </source>
</evidence>
<dbReference type="PANTHER" id="PTHR31677:SF66">
    <property type="entry name" value="OS06G0691100 PROTEIN"/>
    <property type="match status" value="1"/>
</dbReference>
<keyword evidence="5" id="KW-0804">Transcription</keyword>
<dbReference type="InterPro" id="IPR036955">
    <property type="entry name" value="AP2/ERF_dom_sf"/>
</dbReference>
<evidence type="ECO:0000256" key="4">
    <source>
        <dbReference type="ARBA" id="ARBA00023125"/>
    </source>
</evidence>
<feature type="domain" description="AP2/ERF" evidence="9">
    <location>
        <begin position="19"/>
        <end position="76"/>
    </location>
</feature>
<comment type="caution">
    <text evidence="10">The sequence shown here is derived from an EMBL/GenBank/DDBJ whole genome shotgun (WGS) entry which is preliminary data.</text>
</comment>
<dbReference type="Proteomes" id="UP001345219">
    <property type="component" value="Chromosome 23"/>
</dbReference>
<feature type="compositionally biased region" description="Pro residues" evidence="8">
    <location>
        <begin position="143"/>
        <end position="152"/>
    </location>
</feature>
<evidence type="ECO:0000256" key="5">
    <source>
        <dbReference type="ARBA" id="ARBA00023163"/>
    </source>
</evidence>
<dbReference type="PRINTS" id="PR00367">
    <property type="entry name" value="ETHRSPELEMNT"/>
</dbReference>
<name>A0AAN7QE15_9MYRT</name>
<proteinExistence type="inferred from homology"/>
<evidence type="ECO:0000256" key="7">
    <source>
        <dbReference type="ARBA" id="ARBA00024343"/>
    </source>
</evidence>
<dbReference type="PANTHER" id="PTHR31677">
    <property type="entry name" value="AP2 DOMAIN CLASS TRANSCRIPTION FACTOR"/>
    <property type="match status" value="1"/>
</dbReference>
<reference evidence="10 11" key="1">
    <citation type="journal article" date="2023" name="Hortic Res">
        <title>Pangenome of water caltrop reveals structural variations and asymmetric subgenome divergence after allopolyploidization.</title>
        <authorList>
            <person name="Zhang X."/>
            <person name="Chen Y."/>
            <person name="Wang L."/>
            <person name="Yuan Y."/>
            <person name="Fang M."/>
            <person name="Shi L."/>
            <person name="Lu R."/>
            <person name="Comes H.P."/>
            <person name="Ma Y."/>
            <person name="Chen Y."/>
            <person name="Huang G."/>
            <person name="Zhou Y."/>
            <person name="Zheng Z."/>
            <person name="Qiu Y."/>
        </authorList>
    </citation>
    <scope>NUCLEOTIDE SEQUENCE [LARGE SCALE GENOMIC DNA]</scope>
    <source>
        <tissue evidence="10">Roots</tissue>
    </source>
</reference>
<dbReference type="CDD" id="cd00018">
    <property type="entry name" value="AP2"/>
    <property type="match status" value="1"/>
</dbReference>
<dbReference type="SUPFAM" id="SSF54171">
    <property type="entry name" value="DNA-binding domain"/>
    <property type="match status" value="1"/>
</dbReference>
<keyword evidence="2" id="KW-0936">Ethylene signaling pathway</keyword>
<evidence type="ECO:0000259" key="9">
    <source>
        <dbReference type="PROSITE" id="PS51032"/>
    </source>
</evidence>
<dbReference type="GO" id="GO:0003700">
    <property type="term" value="F:DNA-binding transcription factor activity"/>
    <property type="evidence" value="ECO:0007669"/>
    <property type="project" value="InterPro"/>
</dbReference>
<keyword evidence="4" id="KW-0238">DNA-binding</keyword>
<evidence type="ECO:0000313" key="10">
    <source>
        <dbReference type="EMBL" id="KAK4762260.1"/>
    </source>
</evidence>
<dbReference type="FunFam" id="3.30.730.10:FF:000001">
    <property type="entry name" value="Ethylene-responsive transcription factor 2"/>
    <property type="match status" value="1"/>
</dbReference>
<evidence type="ECO:0000313" key="11">
    <source>
        <dbReference type="Proteomes" id="UP001345219"/>
    </source>
</evidence>
<keyword evidence="3" id="KW-0805">Transcription regulation</keyword>
<dbReference type="SMART" id="SM00380">
    <property type="entry name" value="AP2"/>
    <property type="match status" value="1"/>
</dbReference>
<sequence length="214" mass="22662">MPRGRAVAEDRNPLQEGIRFKGVRKRPSGKYAAEIRDPVKKNRIWLGTFDSAEAAARAYDAAARSFRGPKARTNFPLDLVPDRSLGSAELEAAAAAAAAARPACSSLSSTLESFSAPRALNHLRGSSSSSGSDLMQVDQRAPVRPPPPPPPADDCHSECDSSSSVVADGIDDQCITAISSKPTTLRFDLNLPPPMDHDGADPDADDLRATALCL</sequence>
<evidence type="ECO:0000256" key="3">
    <source>
        <dbReference type="ARBA" id="ARBA00023015"/>
    </source>
</evidence>
<gene>
    <name evidence="10" type="ORF">SAY87_030144</name>
</gene>
<dbReference type="EMBL" id="JAXIOK010000009">
    <property type="protein sequence ID" value="KAK4762260.1"/>
    <property type="molecule type" value="Genomic_DNA"/>
</dbReference>
<dbReference type="InterPro" id="IPR016177">
    <property type="entry name" value="DNA-bd_dom_sf"/>
</dbReference>
<organism evidence="10 11">
    <name type="scientific">Trapa incisa</name>
    <dbReference type="NCBI Taxonomy" id="236973"/>
    <lineage>
        <taxon>Eukaryota</taxon>
        <taxon>Viridiplantae</taxon>
        <taxon>Streptophyta</taxon>
        <taxon>Embryophyta</taxon>
        <taxon>Tracheophyta</taxon>
        <taxon>Spermatophyta</taxon>
        <taxon>Magnoliopsida</taxon>
        <taxon>eudicotyledons</taxon>
        <taxon>Gunneridae</taxon>
        <taxon>Pentapetalae</taxon>
        <taxon>rosids</taxon>
        <taxon>malvids</taxon>
        <taxon>Myrtales</taxon>
        <taxon>Lythraceae</taxon>
        <taxon>Trapa</taxon>
    </lineage>
</organism>
<evidence type="ECO:0000256" key="6">
    <source>
        <dbReference type="ARBA" id="ARBA00023242"/>
    </source>
</evidence>
<dbReference type="GO" id="GO:0009873">
    <property type="term" value="P:ethylene-activated signaling pathway"/>
    <property type="evidence" value="ECO:0007669"/>
    <property type="project" value="UniProtKB-KW"/>
</dbReference>
<keyword evidence="6" id="KW-0539">Nucleus</keyword>
<dbReference type="GO" id="GO:0003677">
    <property type="term" value="F:DNA binding"/>
    <property type="evidence" value="ECO:0007669"/>
    <property type="project" value="UniProtKB-KW"/>
</dbReference>
<comment type="similarity">
    <text evidence="7">Belongs to the AP2/ERF transcription factor family. ERF subfamily.</text>
</comment>
<protein>
    <recommendedName>
        <fullName evidence="9">AP2/ERF domain-containing protein</fullName>
    </recommendedName>
</protein>
<feature type="region of interest" description="Disordered" evidence="8">
    <location>
        <begin position="122"/>
        <end position="164"/>
    </location>
</feature>
<accession>A0AAN7QE15</accession>
<dbReference type="AlphaFoldDB" id="A0AAN7QE15"/>
<comment type="subcellular location">
    <subcellularLocation>
        <location evidence="1">Nucleus</location>
    </subcellularLocation>
</comment>
<dbReference type="Gene3D" id="3.30.730.10">
    <property type="entry name" value="AP2/ERF domain"/>
    <property type="match status" value="1"/>
</dbReference>
<feature type="compositionally biased region" description="Low complexity" evidence="8">
    <location>
        <begin position="125"/>
        <end position="142"/>
    </location>
</feature>
<evidence type="ECO:0000256" key="8">
    <source>
        <dbReference type="SAM" id="MobiDB-lite"/>
    </source>
</evidence>
<dbReference type="InterPro" id="IPR001471">
    <property type="entry name" value="AP2/ERF_dom"/>
</dbReference>
<dbReference type="GO" id="GO:0005634">
    <property type="term" value="C:nucleus"/>
    <property type="evidence" value="ECO:0007669"/>
    <property type="project" value="UniProtKB-SubCell"/>
</dbReference>